<keyword evidence="2" id="KW-0813">Transport</keyword>
<evidence type="ECO:0000256" key="2">
    <source>
        <dbReference type="ARBA" id="ARBA00022448"/>
    </source>
</evidence>
<proteinExistence type="predicted"/>
<sequence>MVIPPPPRMPENGNYAPGPAIVNEPPSSFLIVMNITNIITQLLLGAVTCCAIITANFYLPFNGTAFSTHIYLCVIGYVVLMTQAILSLSPFTGWSNTFKHQDKKTIHLVMQIIGSILAITGSMIRIFNVAAHFQSAHGSLGILALIFT</sequence>
<dbReference type="InterPro" id="IPR006593">
    <property type="entry name" value="Cyt_b561/ferric_Rdtase_TM"/>
</dbReference>
<evidence type="ECO:0000256" key="6">
    <source>
        <dbReference type="ARBA" id="ARBA00023136"/>
    </source>
</evidence>
<accession>A0A1E1WAP7</accession>
<evidence type="ECO:0000259" key="8">
    <source>
        <dbReference type="PROSITE" id="PS50939"/>
    </source>
</evidence>
<dbReference type="EMBL" id="GDQN01006976">
    <property type="protein sequence ID" value="JAT84078.1"/>
    <property type="molecule type" value="Transcribed_RNA"/>
</dbReference>
<keyword evidence="6 7" id="KW-0472">Membrane</keyword>
<evidence type="ECO:0000256" key="3">
    <source>
        <dbReference type="ARBA" id="ARBA00022692"/>
    </source>
</evidence>
<evidence type="ECO:0000256" key="5">
    <source>
        <dbReference type="ARBA" id="ARBA00022989"/>
    </source>
</evidence>
<dbReference type="Pfam" id="PF03188">
    <property type="entry name" value="Cytochrom_B561"/>
    <property type="match status" value="1"/>
</dbReference>
<protein>
    <recommendedName>
        <fullName evidence="8">Cytochrome b561 domain-containing protein</fullName>
    </recommendedName>
</protein>
<organism evidence="9">
    <name type="scientific">Pectinophora gossypiella</name>
    <name type="common">Cotton pink bollworm</name>
    <name type="synonym">Depressaria gossypiella</name>
    <dbReference type="NCBI Taxonomy" id="13191"/>
    <lineage>
        <taxon>Eukaryota</taxon>
        <taxon>Metazoa</taxon>
        <taxon>Ecdysozoa</taxon>
        <taxon>Arthropoda</taxon>
        <taxon>Hexapoda</taxon>
        <taxon>Insecta</taxon>
        <taxon>Pterygota</taxon>
        <taxon>Neoptera</taxon>
        <taxon>Endopterygota</taxon>
        <taxon>Lepidoptera</taxon>
        <taxon>Glossata</taxon>
        <taxon>Ditrysia</taxon>
        <taxon>Gelechioidea</taxon>
        <taxon>Gelechiidae</taxon>
        <taxon>Apatetrinae</taxon>
        <taxon>Pectinophora</taxon>
    </lineage>
</organism>
<evidence type="ECO:0000256" key="1">
    <source>
        <dbReference type="ARBA" id="ARBA00004370"/>
    </source>
</evidence>
<feature type="transmembrane region" description="Helical" evidence="7">
    <location>
        <begin position="70"/>
        <end position="88"/>
    </location>
</feature>
<reference evidence="9" key="1">
    <citation type="submission" date="2015-09" db="EMBL/GenBank/DDBJ databases">
        <title>De novo assembly of Pectinophora gossypiella (Pink Bollworm) gut transcriptome.</title>
        <authorList>
            <person name="Tassone E.E."/>
        </authorList>
    </citation>
    <scope>NUCLEOTIDE SEQUENCE</scope>
</reference>
<keyword evidence="4" id="KW-0249">Electron transport</keyword>
<gene>
    <name evidence="9" type="ORF">g.15990</name>
</gene>
<comment type="subcellular location">
    <subcellularLocation>
        <location evidence="1">Membrane</location>
    </subcellularLocation>
</comment>
<evidence type="ECO:0000256" key="7">
    <source>
        <dbReference type="SAM" id="Phobius"/>
    </source>
</evidence>
<dbReference type="PROSITE" id="PS50939">
    <property type="entry name" value="CYTOCHROME_B561"/>
    <property type="match status" value="1"/>
</dbReference>
<feature type="transmembrane region" description="Helical" evidence="7">
    <location>
        <begin position="108"/>
        <end position="127"/>
    </location>
</feature>
<keyword evidence="3 7" id="KW-0812">Transmembrane</keyword>
<evidence type="ECO:0000313" key="9">
    <source>
        <dbReference type="EMBL" id="JAT84078.1"/>
    </source>
</evidence>
<feature type="transmembrane region" description="Helical" evidence="7">
    <location>
        <begin position="38"/>
        <end position="58"/>
    </location>
</feature>
<dbReference type="AlphaFoldDB" id="A0A1E1WAP7"/>
<dbReference type="GO" id="GO:0016020">
    <property type="term" value="C:membrane"/>
    <property type="evidence" value="ECO:0007669"/>
    <property type="project" value="UniProtKB-SubCell"/>
</dbReference>
<dbReference type="Gene3D" id="1.20.120.1770">
    <property type="match status" value="1"/>
</dbReference>
<dbReference type="OrthoDB" id="432881at2759"/>
<evidence type="ECO:0000256" key="4">
    <source>
        <dbReference type="ARBA" id="ARBA00022982"/>
    </source>
</evidence>
<feature type="domain" description="Cytochrome b561" evidence="8">
    <location>
        <begin position="35"/>
        <end position="148"/>
    </location>
</feature>
<keyword evidence="5 7" id="KW-1133">Transmembrane helix</keyword>
<name>A0A1E1WAP7_PECGO</name>